<feature type="domain" description="F-box" evidence="1">
    <location>
        <begin position="11"/>
        <end position="51"/>
    </location>
</feature>
<dbReference type="SUPFAM" id="SSF81383">
    <property type="entry name" value="F-box domain"/>
    <property type="match status" value="1"/>
</dbReference>
<name>A0A2P6RWU4_ROSCH</name>
<accession>A0A2P6RWU4</accession>
<dbReference type="InterPro" id="IPR013187">
    <property type="entry name" value="F-box-assoc_dom_typ3"/>
</dbReference>
<dbReference type="AlphaFoldDB" id="A0A2P6RWU4"/>
<evidence type="ECO:0000259" key="1">
    <source>
        <dbReference type="SMART" id="SM00256"/>
    </source>
</evidence>
<organism evidence="2 3">
    <name type="scientific">Rosa chinensis</name>
    <name type="common">China rose</name>
    <dbReference type="NCBI Taxonomy" id="74649"/>
    <lineage>
        <taxon>Eukaryota</taxon>
        <taxon>Viridiplantae</taxon>
        <taxon>Streptophyta</taxon>
        <taxon>Embryophyta</taxon>
        <taxon>Tracheophyta</taxon>
        <taxon>Spermatophyta</taxon>
        <taxon>Magnoliopsida</taxon>
        <taxon>eudicotyledons</taxon>
        <taxon>Gunneridae</taxon>
        <taxon>Pentapetalae</taxon>
        <taxon>rosids</taxon>
        <taxon>fabids</taxon>
        <taxon>Rosales</taxon>
        <taxon>Rosaceae</taxon>
        <taxon>Rosoideae</taxon>
        <taxon>Rosoideae incertae sedis</taxon>
        <taxon>Rosa</taxon>
    </lineage>
</organism>
<dbReference type="EMBL" id="PDCK01000040">
    <property type="protein sequence ID" value="PRQ50910.1"/>
    <property type="molecule type" value="Genomic_DNA"/>
</dbReference>
<dbReference type="OMA" id="ANGLACI"/>
<evidence type="ECO:0000313" key="3">
    <source>
        <dbReference type="Proteomes" id="UP000238479"/>
    </source>
</evidence>
<evidence type="ECO:0000313" key="2">
    <source>
        <dbReference type="EMBL" id="PRQ50910.1"/>
    </source>
</evidence>
<dbReference type="InterPro" id="IPR036047">
    <property type="entry name" value="F-box-like_dom_sf"/>
</dbReference>
<protein>
    <submittedName>
        <fullName evidence="2">Putative F-box domain-containing protein</fullName>
    </submittedName>
</protein>
<dbReference type="Pfam" id="PF00646">
    <property type="entry name" value="F-box"/>
    <property type="match status" value="1"/>
</dbReference>
<dbReference type="InterPro" id="IPR017451">
    <property type="entry name" value="F-box-assoc_interact_dom"/>
</dbReference>
<sequence>MPIEYYNIAKLPIDIILSEIFSRLPVKSLIRFRCVCKSWSSLIRHPFFVRTYQKLQTQSCHNHHLLLRFWNPVTSRWHLLSAQFNQEGSISTTDILLSHHGRLICSNMVSINGLICVYRLHHRASTELDKPVIFNLCTRESITLPHALNTSRSHYLVHSTWIGFSPQTNENKVLQVLVRHHHTNESSFIFKIFTLGGTSSSWRHLEIEDKDFDDLALDYQNLLFHQRSVFLHGARHWLETNIKDELVILVFDFEQERFRVIPLPQEYHKDRVGASPFVEMIEVNECVAINDPDFSSEGNVISLWILKDYQHLVWVKESIIFPTKWKKMGFPIPRCSIYTGELLLRGPCGTCEVLLYNLNNKRFTTIQYSMPQILGSYHESIIPLAASP</sequence>
<comment type="caution">
    <text evidence="2">The sequence shown here is derived from an EMBL/GenBank/DDBJ whole genome shotgun (WGS) entry which is preliminary data.</text>
</comment>
<reference evidence="2 3" key="1">
    <citation type="journal article" date="2018" name="Nat. Genet.">
        <title>The Rosa genome provides new insights in the design of modern roses.</title>
        <authorList>
            <person name="Bendahmane M."/>
        </authorList>
    </citation>
    <scope>NUCLEOTIDE SEQUENCE [LARGE SCALE GENOMIC DNA]</scope>
    <source>
        <strain evidence="3">cv. Old Blush</strain>
    </source>
</reference>
<dbReference type="STRING" id="74649.A0A2P6RWU4"/>
<dbReference type="Gramene" id="PRQ50910">
    <property type="protein sequence ID" value="PRQ50910"/>
    <property type="gene ID" value="RchiOBHm_Chr2g0138411"/>
</dbReference>
<dbReference type="SMART" id="SM00256">
    <property type="entry name" value="FBOX"/>
    <property type="match status" value="1"/>
</dbReference>
<dbReference type="Gene3D" id="1.20.1280.50">
    <property type="match status" value="1"/>
</dbReference>
<dbReference type="Proteomes" id="UP000238479">
    <property type="component" value="Chromosome 2"/>
</dbReference>
<dbReference type="PANTHER" id="PTHR31111:SF138">
    <property type="entry name" value="F-BOX ASSOCIATED DOMAIN-CONTAINING PROTEIN"/>
    <property type="match status" value="1"/>
</dbReference>
<keyword evidence="3" id="KW-1185">Reference proteome</keyword>
<dbReference type="Pfam" id="PF08268">
    <property type="entry name" value="FBA_3"/>
    <property type="match status" value="1"/>
</dbReference>
<dbReference type="PANTHER" id="PTHR31111">
    <property type="entry name" value="BNAA05G37150D PROTEIN-RELATED"/>
    <property type="match status" value="1"/>
</dbReference>
<gene>
    <name evidence="2" type="ORF">RchiOBHm_Chr2g0138411</name>
</gene>
<proteinExistence type="predicted"/>
<dbReference type="CDD" id="cd22157">
    <property type="entry name" value="F-box_AtFBW1-like"/>
    <property type="match status" value="1"/>
</dbReference>
<dbReference type="NCBIfam" id="TIGR01640">
    <property type="entry name" value="F_box_assoc_1"/>
    <property type="match status" value="1"/>
</dbReference>
<dbReference type="InterPro" id="IPR001810">
    <property type="entry name" value="F-box_dom"/>
</dbReference>